<sequence length="630" mass="71914">MHHELTYTPLIQYVPVANNTPSPSDTSNFDPMASIPTVAKYDRLPDFVEPLSPQLTSDDINYLHRKGALALPRMELLDALVRSYFQYFHWFMPLLDHNVLLSCAGSHWRPGMPRISILVLQAVMFVGVTFVDMQYLHEAGFESRRVARKSLYERVRLLYELDVEESRVAIIQATLLMSFWNETPGDNKGGWHFLGIAISLALTIGLHRKQTFSNPSLQKHLFKRIWWSCYMRDRMLAFGMSRPLRINNNDFNTPLLELDDFEIDNSAAGDLPYHVLEPQCQRSLAEICITMAKLCVQIGMVIDLHYSILPSDNHEQSAKDLTGRTTAILYPKSEPGKLELIKTYDQCLQAWFNNRPASTVFQPPKSKNIVESAAVVMAHQAFLQVCFCATLTALHRPQIYLSKPEARSMDQWEELREQSRLRVKEATTEMGKINYHIHRLHLSSALPPTAATLEIPILITHLKHIQYQEGQNLENCLESILYCLKVMEEMQDLYVGVDLAIRFAADLVRRANIDLLVGQDMKVDGLSYRGCQYQLRSMGTYESTANPETGNIDNHHHIRNVSALPTGYSSPDRPCTARSTSDRKQTDGMVFNLPKVHWGYCDDIFLAENQDLEAIFQLMVDFDSLDDLAS</sequence>
<evidence type="ECO:0000313" key="3">
    <source>
        <dbReference type="EMBL" id="KIX94625.1"/>
    </source>
</evidence>
<dbReference type="EMBL" id="KN848086">
    <property type="protein sequence ID" value="KIX94625.1"/>
    <property type="molecule type" value="Genomic_DNA"/>
</dbReference>
<dbReference type="OrthoDB" id="4451586at2759"/>
<dbReference type="Proteomes" id="UP000053411">
    <property type="component" value="Unassembled WGS sequence"/>
</dbReference>
<dbReference type="PANTHER" id="PTHR47425:SF3">
    <property type="entry name" value="ZN(II)2CYS6 TRANSCRIPTION FACTOR (EUROFUNG)"/>
    <property type="match status" value="1"/>
</dbReference>
<reference evidence="3 4" key="1">
    <citation type="submission" date="2015-01" db="EMBL/GenBank/DDBJ databases">
        <title>The Genome Sequence of Fonsecaea multimorphosa CBS 102226.</title>
        <authorList>
            <consortium name="The Broad Institute Genomics Platform"/>
            <person name="Cuomo C."/>
            <person name="de Hoog S."/>
            <person name="Gorbushina A."/>
            <person name="Stielow B."/>
            <person name="Teixiera M."/>
            <person name="Abouelleil A."/>
            <person name="Chapman S.B."/>
            <person name="Priest M."/>
            <person name="Young S.K."/>
            <person name="Wortman J."/>
            <person name="Nusbaum C."/>
            <person name="Birren B."/>
        </authorList>
    </citation>
    <scope>NUCLEOTIDE SEQUENCE [LARGE SCALE GENOMIC DNA]</scope>
    <source>
        <strain evidence="3 4">CBS 102226</strain>
    </source>
</reference>
<proteinExistence type="predicted"/>
<dbReference type="Pfam" id="PF04082">
    <property type="entry name" value="Fungal_trans"/>
    <property type="match status" value="1"/>
</dbReference>
<organism evidence="3 4">
    <name type="scientific">Fonsecaea multimorphosa CBS 102226</name>
    <dbReference type="NCBI Taxonomy" id="1442371"/>
    <lineage>
        <taxon>Eukaryota</taxon>
        <taxon>Fungi</taxon>
        <taxon>Dikarya</taxon>
        <taxon>Ascomycota</taxon>
        <taxon>Pezizomycotina</taxon>
        <taxon>Eurotiomycetes</taxon>
        <taxon>Chaetothyriomycetidae</taxon>
        <taxon>Chaetothyriales</taxon>
        <taxon>Herpotrichiellaceae</taxon>
        <taxon>Fonsecaea</taxon>
    </lineage>
</organism>
<feature type="domain" description="Xylanolytic transcriptional activator regulatory" evidence="2">
    <location>
        <begin position="190"/>
        <end position="262"/>
    </location>
</feature>
<evidence type="ECO:0000313" key="4">
    <source>
        <dbReference type="Proteomes" id="UP000053411"/>
    </source>
</evidence>
<dbReference type="InterPro" id="IPR052761">
    <property type="entry name" value="Fungal_Detox/Toxin_TFs"/>
</dbReference>
<dbReference type="InterPro" id="IPR007219">
    <property type="entry name" value="XnlR_reg_dom"/>
</dbReference>
<evidence type="ECO:0000259" key="2">
    <source>
        <dbReference type="SMART" id="SM00906"/>
    </source>
</evidence>
<dbReference type="CDD" id="cd12148">
    <property type="entry name" value="fungal_TF_MHR"/>
    <property type="match status" value="1"/>
</dbReference>
<keyword evidence="4" id="KW-1185">Reference proteome</keyword>
<dbReference type="GeneID" id="27715417"/>
<dbReference type="AlphaFoldDB" id="A0A0D2GYK0"/>
<dbReference type="GO" id="GO:0003677">
    <property type="term" value="F:DNA binding"/>
    <property type="evidence" value="ECO:0007669"/>
    <property type="project" value="InterPro"/>
</dbReference>
<protein>
    <recommendedName>
        <fullName evidence="2">Xylanolytic transcriptional activator regulatory domain-containing protein</fullName>
    </recommendedName>
</protein>
<name>A0A0D2GYK0_9EURO</name>
<keyword evidence="1" id="KW-0539">Nucleus</keyword>
<dbReference type="STRING" id="1442371.A0A0D2GYK0"/>
<evidence type="ECO:0000256" key="1">
    <source>
        <dbReference type="ARBA" id="ARBA00023242"/>
    </source>
</evidence>
<gene>
    <name evidence="3" type="ORF">Z520_09671</name>
</gene>
<dbReference type="GO" id="GO:0008270">
    <property type="term" value="F:zinc ion binding"/>
    <property type="evidence" value="ECO:0007669"/>
    <property type="project" value="InterPro"/>
</dbReference>
<accession>A0A0D2GYK0</accession>
<dbReference type="PANTHER" id="PTHR47425">
    <property type="entry name" value="FARB-RELATED"/>
    <property type="match status" value="1"/>
</dbReference>
<dbReference type="SMART" id="SM00906">
    <property type="entry name" value="Fungal_trans"/>
    <property type="match status" value="1"/>
</dbReference>
<dbReference type="VEuPathDB" id="FungiDB:Z520_09671"/>
<dbReference type="RefSeq" id="XP_016628748.1">
    <property type="nucleotide sequence ID" value="XM_016780165.1"/>
</dbReference>
<dbReference type="GO" id="GO:0006351">
    <property type="term" value="P:DNA-templated transcription"/>
    <property type="evidence" value="ECO:0007669"/>
    <property type="project" value="InterPro"/>
</dbReference>